<organism evidence="3 4">
    <name type="scientific">Effrenium voratum</name>
    <dbReference type="NCBI Taxonomy" id="2562239"/>
    <lineage>
        <taxon>Eukaryota</taxon>
        <taxon>Sar</taxon>
        <taxon>Alveolata</taxon>
        <taxon>Dinophyceae</taxon>
        <taxon>Suessiales</taxon>
        <taxon>Symbiodiniaceae</taxon>
        <taxon>Effrenium</taxon>
    </lineage>
</organism>
<dbReference type="CDD" id="cd00201">
    <property type="entry name" value="WW"/>
    <property type="match status" value="1"/>
</dbReference>
<feature type="compositionally biased region" description="Basic residues" evidence="1">
    <location>
        <begin position="205"/>
        <end position="222"/>
    </location>
</feature>
<feature type="region of interest" description="Disordered" evidence="1">
    <location>
        <begin position="1"/>
        <end position="23"/>
    </location>
</feature>
<dbReference type="Proteomes" id="UP001178507">
    <property type="component" value="Unassembled WGS sequence"/>
</dbReference>
<feature type="domain" description="WW" evidence="2">
    <location>
        <begin position="135"/>
        <end position="169"/>
    </location>
</feature>
<evidence type="ECO:0000259" key="2">
    <source>
        <dbReference type="PROSITE" id="PS50020"/>
    </source>
</evidence>
<dbReference type="InterPro" id="IPR036020">
    <property type="entry name" value="WW_dom_sf"/>
</dbReference>
<dbReference type="Pfam" id="PF00397">
    <property type="entry name" value="WW"/>
    <property type="match status" value="2"/>
</dbReference>
<feature type="compositionally biased region" description="Pro residues" evidence="1">
    <location>
        <begin position="122"/>
        <end position="140"/>
    </location>
</feature>
<gene>
    <name evidence="3" type="ORF">EVOR1521_LOCUS31494</name>
</gene>
<dbReference type="Gene3D" id="2.20.70.10">
    <property type="match status" value="2"/>
</dbReference>
<dbReference type="PROSITE" id="PS01159">
    <property type="entry name" value="WW_DOMAIN_1"/>
    <property type="match status" value="1"/>
</dbReference>
<feature type="domain" description="WW" evidence="2">
    <location>
        <begin position="175"/>
        <end position="208"/>
    </location>
</feature>
<comment type="caution">
    <text evidence="3">The sequence shown here is derived from an EMBL/GenBank/DDBJ whole genome shotgun (WGS) entry which is preliminary data.</text>
</comment>
<name>A0AA36JQV3_9DINO</name>
<accession>A0AA36JQV3</accession>
<feature type="region of interest" description="Disordered" evidence="1">
    <location>
        <begin position="54"/>
        <end position="75"/>
    </location>
</feature>
<proteinExistence type="predicted"/>
<feature type="region of interest" description="Disordered" evidence="1">
    <location>
        <begin position="198"/>
        <end position="231"/>
    </location>
</feature>
<reference evidence="3" key="1">
    <citation type="submission" date="2023-08" db="EMBL/GenBank/DDBJ databases">
        <authorList>
            <person name="Chen Y."/>
            <person name="Shah S."/>
            <person name="Dougan E. K."/>
            <person name="Thang M."/>
            <person name="Chan C."/>
        </authorList>
    </citation>
    <scope>NUCLEOTIDE SEQUENCE</scope>
</reference>
<dbReference type="EMBL" id="CAUJNA010003837">
    <property type="protein sequence ID" value="CAJ1410725.1"/>
    <property type="molecule type" value="Genomic_DNA"/>
</dbReference>
<protein>
    <recommendedName>
        <fullName evidence="2">WW domain-containing protein</fullName>
    </recommendedName>
</protein>
<evidence type="ECO:0000313" key="4">
    <source>
        <dbReference type="Proteomes" id="UP001178507"/>
    </source>
</evidence>
<keyword evidence="4" id="KW-1185">Reference proteome</keyword>
<dbReference type="PROSITE" id="PS50020">
    <property type="entry name" value="WW_DOMAIN_2"/>
    <property type="match status" value="2"/>
</dbReference>
<dbReference type="SUPFAM" id="SSF51045">
    <property type="entry name" value="WW domain"/>
    <property type="match status" value="2"/>
</dbReference>
<feature type="region of interest" description="Disordered" evidence="1">
    <location>
        <begin position="90"/>
        <end position="141"/>
    </location>
</feature>
<evidence type="ECO:0000256" key="1">
    <source>
        <dbReference type="SAM" id="MobiDB-lite"/>
    </source>
</evidence>
<evidence type="ECO:0000313" key="3">
    <source>
        <dbReference type="EMBL" id="CAJ1410725.1"/>
    </source>
</evidence>
<dbReference type="AlphaFoldDB" id="A0AA36JQV3"/>
<feature type="compositionally biased region" description="Low complexity" evidence="1">
    <location>
        <begin position="104"/>
        <end position="121"/>
    </location>
</feature>
<dbReference type="SMART" id="SM00456">
    <property type="entry name" value="WW"/>
    <property type="match status" value="2"/>
</dbReference>
<sequence>MAKWEKAEEAANIMSTNATWNRRPPLRFRSAASAARVRQAEVIHEEIAQLRRQSAEDLEELRTQLSSQGPSEQDLRVEALRRQQEQIARLVDRKKARRRPAQVARSPARSTAARAQPAQAQPAPPAQPAQPARPPAPPAPWRCHLDMDSGCWYYHNEVTNVTAWELPTLMRDRPPAPPAPWQLVAHNSGRWYYHNTRTNATSWSRPRKLPAAKRRCRPRSRGRSQSPRQTR</sequence>
<dbReference type="InterPro" id="IPR001202">
    <property type="entry name" value="WW_dom"/>
</dbReference>